<protein>
    <submittedName>
        <fullName evidence="1">Uncharacterized protein</fullName>
    </submittedName>
</protein>
<dbReference type="Proteomes" id="UP000824123">
    <property type="component" value="Unassembled WGS sequence"/>
</dbReference>
<gene>
    <name evidence="1" type="ORF">IAC59_02355</name>
</gene>
<name>A0A9D1LQB5_9FIRM</name>
<reference evidence="1" key="1">
    <citation type="submission" date="2020-10" db="EMBL/GenBank/DDBJ databases">
        <authorList>
            <person name="Gilroy R."/>
        </authorList>
    </citation>
    <scope>NUCLEOTIDE SEQUENCE</scope>
    <source>
        <strain evidence="1">ChiSxjej2B14-8506</strain>
    </source>
</reference>
<comment type="caution">
    <text evidence="1">The sequence shown here is derived from an EMBL/GenBank/DDBJ whole genome shotgun (WGS) entry which is preliminary data.</text>
</comment>
<reference evidence="1" key="2">
    <citation type="journal article" date="2021" name="PeerJ">
        <title>Extensive microbial diversity within the chicken gut microbiome revealed by metagenomics and culture.</title>
        <authorList>
            <person name="Gilroy R."/>
            <person name="Ravi A."/>
            <person name="Getino M."/>
            <person name="Pursley I."/>
            <person name="Horton D.L."/>
            <person name="Alikhan N.F."/>
            <person name="Baker D."/>
            <person name="Gharbi K."/>
            <person name="Hall N."/>
            <person name="Watson M."/>
            <person name="Adriaenssens E.M."/>
            <person name="Foster-Nyarko E."/>
            <person name="Jarju S."/>
            <person name="Secka A."/>
            <person name="Antonio M."/>
            <person name="Oren A."/>
            <person name="Chaudhuri R.R."/>
            <person name="La Ragione R."/>
            <person name="Hildebrand F."/>
            <person name="Pallen M.J."/>
        </authorList>
    </citation>
    <scope>NUCLEOTIDE SEQUENCE</scope>
    <source>
        <strain evidence="1">ChiSxjej2B14-8506</strain>
    </source>
</reference>
<accession>A0A9D1LQB5</accession>
<proteinExistence type="predicted"/>
<dbReference type="EMBL" id="DVNK01000018">
    <property type="protein sequence ID" value="HIU46081.1"/>
    <property type="molecule type" value="Genomic_DNA"/>
</dbReference>
<organism evidence="1 2">
    <name type="scientific">Candidatus Fimadaptatus faecigallinarum</name>
    <dbReference type="NCBI Taxonomy" id="2840814"/>
    <lineage>
        <taxon>Bacteria</taxon>
        <taxon>Bacillati</taxon>
        <taxon>Bacillota</taxon>
        <taxon>Clostridia</taxon>
        <taxon>Eubacteriales</taxon>
        <taxon>Candidatus Fimadaptatus</taxon>
    </lineage>
</organism>
<evidence type="ECO:0000313" key="2">
    <source>
        <dbReference type="Proteomes" id="UP000824123"/>
    </source>
</evidence>
<evidence type="ECO:0000313" key="1">
    <source>
        <dbReference type="EMBL" id="HIU46081.1"/>
    </source>
</evidence>
<dbReference type="AlphaFoldDB" id="A0A9D1LQB5"/>
<sequence>MSFYSYKNANPDCCPGRVTSDSQNCISEKVCVHVKKVYDSCMQQEQLDDVRVNVRGIAPVTCASNGCCPVCGCNPCTCCNCDSNAKPVPPYTFESCRSSTIQGTIRNLSIERLCDRPNFARIRGTVDIPIDILFTDARCKEFMGHSTVSVPKDVLLCVPDESIVPYTIDTLVSAICVSGTYCSGNTFDITICVTIVLKIIAEVEMMIPSYGLCTIPPCEEFAENVCDESHPRRCL</sequence>